<evidence type="ECO:0000313" key="2">
    <source>
        <dbReference type="EMBL" id="RVV97398.1"/>
    </source>
</evidence>
<gene>
    <name evidence="2" type="ORF">EKE94_12620</name>
</gene>
<accession>A0A438AFD9</accession>
<dbReference type="OrthoDB" id="7658488at2"/>
<evidence type="ECO:0000256" key="1">
    <source>
        <dbReference type="SAM" id="MobiDB-lite"/>
    </source>
</evidence>
<feature type="compositionally biased region" description="Low complexity" evidence="1">
    <location>
        <begin position="104"/>
        <end position="116"/>
    </location>
</feature>
<protein>
    <submittedName>
        <fullName evidence="2">Uncharacterized protein</fullName>
    </submittedName>
</protein>
<keyword evidence="3" id="KW-1185">Reference proteome</keyword>
<comment type="caution">
    <text evidence="2">The sequence shown here is derived from an EMBL/GenBank/DDBJ whole genome shotgun (WGS) entry which is preliminary data.</text>
</comment>
<organism evidence="2 3">
    <name type="scientific">Mesobaculum littorinae</name>
    <dbReference type="NCBI Taxonomy" id="2486419"/>
    <lineage>
        <taxon>Bacteria</taxon>
        <taxon>Pseudomonadati</taxon>
        <taxon>Pseudomonadota</taxon>
        <taxon>Alphaproteobacteria</taxon>
        <taxon>Rhodobacterales</taxon>
        <taxon>Roseobacteraceae</taxon>
        <taxon>Mesobaculum</taxon>
    </lineage>
</organism>
<feature type="region of interest" description="Disordered" evidence="1">
    <location>
        <begin position="100"/>
        <end position="132"/>
    </location>
</feature>
<evidence type="ECO:0000313" key="3">
    <source>
        <dbReference type="Proteomes" id="UP000285908"/>
    </source>
</evidence>
<dbReference type="Proteomes" id="UP000285908">
    <property type="component" value="Unassembled WGS sequence"/>
</dbReference>
<sequence>MSEILPDHVLEGLDAARRMARGRTAQMRIEVQGDAGVQSYPLSRYWARGFAISGGGLSRLRGLADLYDGDRRVGPCLIVATHLDDDETVFEFKRAPTLLDRPPADFAPDDFAPGDVASGGGAPIGLLPQPGG</sequence>
<proteinExistence type="predicted"/>
<name>A0A438AFD9_9RHOB</name>
<dbReference type="AlphaFoldDB" id="A0A438AFD9"/>
<dbReference type="RefSeq" id="WP_127906994.1">
    <property type="nucleotide sequence ID" value="NZ_RQXX01000004.1"/>
</dbReference>
<reference evidence="2 3" key="1">
    <citation type="submission" date="2018-11" db="EMBL/GenBank/DDBJ databases">
        <title>Mesobaculum littorinae gen. nov., sp. nov., isolated from Littorina scabra that represents a novel genus of the order Rhodobacteraceae.</title>
        <authorList>
            <person name="Li F."/>
        </authorList>
    </citation>
    <scope>NUCLEOTIDE SEQUENCE [LARGE SCALE GENOMIC DNA]</scope>
    <source>
        <strain evidence="2 3">M0103</strain>
    </source>
</reference>
<dbReference type="EMBL" id="RQXX01000004">
    <property type="protein sequence ID" value="RVV97398.1"/>
    <property type="molecule type" value="Genomic_DNA"/>
</dbReference>